<reference evidence="2 3" key="1">
    <citation type="submission" date="2019-08" db="EMBL/GenBank/DDBJ databases">
        <title>Lentzea from Indian Himalayas.</title>
        <authorList>
            <person name="Mandal S."/>
            <person name="Mallick Gupta A."/>
            <person name="Maiti P.K."/>
            <person name="Sarkar J."/>
            <person name="Mandal S."/>
        </authorList>
    </citation>
    <scope>NUCLEOTIDE SEQUENCE [LARGE SCALE GENOMIC DNA]</scope>
    <source>
        <strain evidence="2 3">PSKA42</strain>
    </source>
</reference>
<evidence type="ECO:0000313" key="2">
    <source>
        <dbReference type="EMBL" id="NKE63906.1"/>
    </source>
</evidence>
<sequence length="155" mass="16513">MSKIRSVVALAATVAGLATGAVLAPSASAANPTWAVTAPSSGTPLAKANGDFANNGGVYATVGINYVDMSNNGKGVYVEVEFWFYRIYGPGLPSVWEKVDTKQTPRTQRMRYVPTNLSTRLPGNGHAARAKIKVCEDVPRRGDVCSNQAQVSFEY</sequence>
<evidence type="ECO:0000256" key="1">
    <source>
        <dbReference type="SAM" id="SignalP"/>
    </source>
</evidence>
<organism evidence="2 3">
    <name type="scientific">Lentzea indica</name>
    <dbReference type="NCBI Taxonomy" id="2604800"/>
    <lineage>
        <taxon>Bacteria</taxon>
        <taxon>Bacillati</taxon>
        <taxon>Actinomycetota</taxon>
        <taxon>Actinomycetes</taxon>
        <taxon>Pseudonocardiales</taxon>
        <taxon>Pseudonocardiaceae</taxon>
        <taxon>Lentzea</taxon>
    </lineage>
</organism>
<dbReference type="EMBL" id="VSRL01000457">
    <property type="protein sequence ID" value="NKE63906.1"/>
    <property type="molecule type" value="Genomic_DNA"/>
</dbReference>
<proteinExistence type="predicted"/>
<keyword evidence="3" id="KW-1185">Reference proteome</keyword>
<accession>A0ABX1FXW8</accession>
<protein>
    <submittedName>
        <fullName evidence="2">Uncharacterized protein</fullName>
    </submittedName>
</protein>
<keyword evidence="1" id="KW-0732">Signal</keyword>
<gene>
    <name evidence="2" type="ORF">FXN61_47300</name>
</gene>
<dbReference type="Proteomes" id="UP001515943">
    <property type="component" value="Unassembled WGS sequence"/>
</dbReference>
<dbReference type="RefSeq" id="WP_167980466.1">
    <property type="nucleotide sequence ID" value="NZ_VSRL01000457.1"/>
</dbReference>
<feature type="chain" id="PRO_5046600272" evidence="1">
    <location>
        <begin position="30"/>
        <end position="155"/>
    </location>
</feature>
<evidence type="ECO:0000313" key="3">
    <source>
        <dbReference type="Proteomes" id="UP001515943"/>
    </source>
</evidence>
<comment type="caution">
    <text evidence="2">The sequence shown here is derived from an EMBL/GenBank/DDBJ whole genome shotgun (WGS) entry which is preliminary data.</text>
</comment>
<name>A0ABX1FXW8_9PSEU</name>
<feature type="signal peptide" evidence="1">
    <location>
        <begin position="1"/>
        <end position="29"/>
    </location>
</feature>